<comment type="similarity">
    <text evidence="1">Belongs to the TIP41 family.</text>
</comment>
<dbReference type="InParanoid" id="A0A0L0HI81"/>
<evidence type="ECO:0000313" key="3">
    <source>
        <dbReference type="Proteomes" id="UP000053201"/>
    </source>
</evidence>
<dbReference type="RefSeq" id="XP_016609180.1">
    <property type="nucleotide sequence ID" value="XM_016752475.1"/>
</dbReference>
<dbReference type="STRING" id="645134.A0A0L0HI81"/>
<feature type="non-terminal residue" evidence="2">
    <location>
        <position position="1"/>
    </location>
</feature>
<dbReference type="InterPro" id="IPR051330">
    <property type="entry name" value="Phosphatase_reg/MetRdx"/>
</dbReference>
<name>A0A0L0HI81_SPIPD</name>
<dbReference type="VEuPathDB" id="FungiDB:SPPG_04232"/>
<dbReference type="Pfam" id="PF04176">
    <property type="entry name" value="TIP41"/>
    <property type="match status" value="1"/>
</dbReference>
<protein>
    <recommendedName>
        <fullName evidence="4">TIP41-like protein</fullName>
    </recommendedName>
</protein>
<organism evidence="2 3">
    <name type="scientific">Spizellomyces punctatus (strain DAOM BR117)</name>
    <dbReference type="NCBI Taxonomy" id="645134"/>
    <lineage>
        <taxon>Eukaryota</taxon>
        <taxon>Fungi</taxon>
        <taxon>Fungi incertae sedis</taxon>
        <taxon>Chytridiomycota</taxon>
        <taxon>Chytridiomycota incertae sedis</taxon>
        <taxon>Chytridiomycetes</taxon>
        <taxon>Spizellomycetales</taxon>
        <taxon>Spizellomycetaceae</taxon>
        <taxon>Spizellomyces</taxon>
    </lineage>
</organism>
<evidence type="ECO:0008006" key="4">
    <source>
        <dbReference type="Google" id="ProtNLM"/>
    </source>
</evidence>
<keyword evidence="3" id="KW-1185">Reference proteome</keyword>
<dbReference type="GO" id="GO:0005829">
    <property type="term" value="C:cytosol"/>
    <property type="evidence" value="ECO:0007669"/>
    <property type="project" value="TreeGrafter"/>
</dbReference>
<dbReference type="OMA" id="DMILFED"/>
<dbReference type="FunCoup" id="A0A0L0HI81">
    <property type="interactions" value="525"/>
</dbReference>
<accession>A0A0L0HI81</accession>
<dbReference type="PANTHER" id="PTHR21021">
    <property type="entry name" value="GAF/PUTATIVE CYTOSKELETAL PROTEIN"/>
    <property type="match status" value="1"/>
</dbReference>
<dbReference type="OrthoDB" id="10253878at2759"/>
<dbReference type="PANTHER" id="PTHR21021:SF16">
    <property type="entry name" value="TIP41-LIKE PROTEIN"/>
    <property type="match status" value="1"/>
</dbReference>
<evidence type="ECO:0000313" key="2">
    <source>
        <dbReference type="EMBL" id="KND01141.1"/>
    </source>
</evidence>
<dbReference type="eggNOG" id="KOG3224">
    <property type="taxonomic scope" value="Eukaryota"/>
</dbReference>
<dbReference type="EMBL" id="KQ257455">
    <property type="protein sequence ID" value="KND01141.1"/>
    <property type="molecule type" value="Genomic_DNA"/>
</dbReference>
<gene>
    <name evidence="2" type="ORF">SPPG_04232</name>
</gene>
<reference evidence="2 3" key="1">
    <citation type="submission" date="2009-08" db="EMBL/GenBank/DDBJ databases">
        <title>The Genome Sequence of Spizellomyces punctatus strain DAOM BR117.</title>
        <authorList>
            <consortium name="The Broad Institute Genome Sequencing Platform"/>
            <person name="Russ C."/>
            <person name="Cuomo C."/>
            <person name="Shea T."/>
            <person name="Young S.K."/>
            <person name="Zeng Q."/>
            <person name="Koehrsen M."/>
            <person name="Haas B."/>
            <person name="Borodovsky M."/>
            <person name="Guigo R."/>
            <person name="Alvarado L."/>
            <person name="Berlin A."/>
            <person name="Bochicchio J."/>
            <person name="Borenstein D."/>
            <person name="Chapman S."/>
            <person name="Chen Z."/>
            <person name="Engels R."/>
            <person name="Freedman E."/>
            <person name="Gellesch M."/>
            <person name="Goldberg J."/>
            <person name="Griggs A."/>
            <person name="Gujja S."/>
            <person name="Heiman D."/>
            <person name="Hepburn T."/>
            <person name="Howarth C."/>
            <person name="Jen D."/>
            <person name="Larson L."/>
            <person name="Lewis B."/>
            <person name="Mehta T."/>
            <person name="Park D."/>
            <person name="Pearson M."/>
            <person name="Roberts A."/>
            <person name="Saif S."/>
            <person name="Shenoy N."/>
            <person name="Sisk P."/>
            <person name="Stolte C."/>
            <person name="Sykes S."/>
            <person name="Thomson T."/>
            <person name="Walk T."/>
            <person name="White J."/>
            <person name="Yandava C."/>
            <person name="Burger G."/>
            <person name="Gray M.W."/>
            <person name="Holland P.W.H."/>
            <person name="King N."/>
            <person name="Lang F.B.F."/>
            <person name="Roger A.J."/>
            <person name="Ruiz-Trillo I."/>
            <person name="Lander E."/>
            <person name="Nusbaum C."/>
        </authorList>
    </citation>
    <scope>NUCLEOTIDE SEQUENCE [LARGE SCALE GENOMIC DNA]</scope>
    <source>
        <strain evidence="2 3">DAOM BR117</strain>
    </source>
</reference>
<dbReference type="AlphaFoldDB" id="A0A0L0HI81"/>
<dbReference type="Proteomes" id="UP000053201">
    <property type="component" value="Unassembled WGS sequence"/>
</dbReference>
<dbReference type="InterPro" id="IPR007303">
    <property type="entry name" value="TIP41-like"/>
</dbReference>
<dbReference type="GO" id="GO:0031929">
    <property type="term" value="P:TOR signaling"/>
    <property type="evidence" value="ECO:0007669"/>
    <property type="project" value="TreeGrafter"/>
</dbReference>
<evidence type="ECO:0000256" key="1">
    <source>
        <dbReference type="ARBA" id="ARBA00006658"/>
    </source>
</evidence>
<proteinExistence type="inferred from homology"/>
<dbReference type="GeneID" id="27687693"/>
<sequence length="304" mass="34041">MTAVSTTEPVLIANGQETGIKLNGWTITTRKAPIYNSSELDRASQELPIPNPEMLFGNNHLSLCHESGLQITFKAIDALKRVDASPAAAEGIKVAYADHWSQKSAAAHEKIKDVVKPYDWTYTTDYTGTIESTGSEFKPSEELIDIERLKRPDPIMFYDELILYEDELADNGTAILSLRVRVMPSCFLILLRFFLRVDDVLFRINDTRFYHQFGTNHLLREYSSREEPYSKVRAKLPKPPPWEVHKKGTEDLSPLTDANWVASVLAALGPKIPQNESQSTQPGVSTDGTDGKFVLVCESLLIPS</sequence>